<keyword evidence="8 11" id="KW-1133">Transmembrane helix</keyword>
<dbReference type="Pfam" id="PF11145">
    <property type="entry name" value="DUF2921"/>
    <property type="match status" value="1"/>
</dbReference>
<evidence type="ECO:0000256" key="7">
    <source>
        <dbReference type="ARBA" id="ARBA00022786"/>
    </source>
</evidence>
<name>D8TA52_SELML</name>
<keyword evidence="6 11" id="KW-0812">Transmembrane</keyword>
<dbReference type="Pfam" id="PF25333">
    <property type="entry name" value="DUF2921_N"/>
    <property type="match status" value="2"/>
</dbReference>
<evidence type="ECO:0000256" key="3">
    <source>
        <dbReference type="ARBA" id="ARBA00004906"/>
    </source>
</evidence>
<evidence type="ECO:0000313" key="15">
    <source>
        <dbReference type="EMBL" id="EFJ06403.1"/>
    </source>
</evidence>
<dbReference type="FunCoup" id="D8TA52">
    <property type="interactions" value="1645"/>
</dbReference>
<feature type="transmembrane region" description="Helical" evidence="11">
    <location>
        <begin position="558"/>
        <end position="581"/>
    </location>
</feature>
<keyword evidence="12" id="KW-0732">Signal</keyword>
<dbReference type="InterPro" id="IPR057425">
    <property type="entry name" value="DUF2921_N"/>
</dbReference>
<dbReference type="EMBL" id="GL377701">
    <property type="protein sequence ID" value="EFJ06403.1"/>
    <property type="molecule type" value="Genomic_DNA"/>
</dbReference>
<reference evidence="15 16" key="1">
    <citation type="journal article" date="2011" name="Science">
        <title>The Selaginella genome identifies genetic changes associated with the evolution of vascular plants.</title>
        <authorList>
            <person name="Banks J.A."/>
            <person name="Nishiyama T."/>
            <person name="Hasebe M."/>
            <person name="Bowman J.L."/>
            <person name="Gribskov M."/>
            <person name="dePamphilis C."/>
            <person name="Albert V.A."/>
            <person name="Aono N."/>
            <person name="Aoyama T."/>
            <person name="Ambrose B.A."/>
            <person name="Ashton N.W."/>
            <person name="Axtell M.J."/>
            <person name="Barker E."/>
            <person name="Barker M.S."/>
            <person name="Bennetzen J.L."/>
            <person name="Bonawitz N.D."/>
            <person name="Chapple C."/>
            <person name="Cheng C."/>
            <person name="Correa L.G."/>
            <person name="Dacre M."/>
            <person name="DeBarry J."/>
            <person name="Dreyer I."/>
            <person name="Elias M."/>
            <person name="Engstrom E.M."/>
            <person name="Estelle M."/>
            <person name="Feng L."/>
            <person name="Finet C."/>
            <person name="Floyd S.K."/>
            <person name="Frommer W.B."/>
            <person name="Fujita T."/>
            <person name="Gramzow L."/>
            <person name="Gutensohn M."/>
            <person name="Harholt J."/>
            <person name="Hattori M."/>
            <person name="Heyl A."/>
            <person name="Hirai T."/>
            <person name="Hiwatashi Y."/>
            <person name="Ishikawa M."/>
            <person name="Iwata M."/>
            <person name="Karol K.G."/>
            <person name="Koehler B."/>
            <person name="Kolukisaoglu U."/>
            <person name="Kubo M."/>
            <person name="Kurata T."/>
            <person name="Lalonde S."/>
            <person name="Li K."/>
            <person name="Li Y."/>
            <person name="Litt A."/>
            <person name="Lyons E."/>
            <person name="Manning G."/>
            <person name="Maruyama T."/>
            <person name="Michael T.P."/>
            <person name="Mikami K."/>
            <person name="Miyazaki S."/>
            <person name="Morinaga S."/>
            <person name="Murata T."/>
            <person name="Mueller-Roeber B."/>
            <person name="Nelson D.R."/>
            <person name="Obara M."/>
            <person name="Oguri Y."/>
            <person name="Olmstead R.G."/>
            <person name="Onodera N."/>
            <person name="Petersen B.L."/>
            <person name="Pils B."/>
            <person name="Prigge M."/>
            <person name="Rensing S.A."/>
            <person name="Riano-Pachon D.M."/>
            <person name="Roberts A.W."/>
            <person name="Sato Y."/>
            <person name="Scheller H.V."/>
            <person name="Schulz B."/>
            <person name="Schulz C."/>
            <person name="Shakirov E.V."/>
            <person name="Shibagaki N."/>
            <person name="Shinohara N."/>
            <person name="Shippen D.E."/>
            <person name="Soerensen I."/>
            <person name="Sotooka R."/>
            <person name="Sugimoto N."/>
            <person name="Sugita M."/>
            <person name="Sumikawa N."/>
            <person name="Tanurdzic M."/>
            <person name="Theissen G."/>
            <person name="Ulvskov P."/>
            <person name="Wakazuki S."/>
            <person name="Weng J.K."/>
            <person name="Willats W.W."/>
            <person name="Wipf D."/>
            <person name="Wolf P.G."/>
            <person name="Yang L."/>
            <person name="Zimmer A.D."/>
            <person name="Zhu Q."/>
            <person name="Mitros T."/>
            <person name="Hellsten U."/>
            <person name="Loque D."/>
            <person name="Otillar R."/>
            <person name="Salamov A."/>
            <person name="Schmutz J."/>
            <person name="Shapiro H."/>
            <person name="Lindquist E."/>
            <person name="Lucas S."/>
            <person name="Rokhsar D."/>
            <person name="Grigoriev I.V."/>
        </authorList>
    </citation>
    <scope>NUCLEOTIDE SEQUENCE [LARGE SCALE GENOMIC DNA]</scope>
</reference>
<dbReference type="AlphaFoldDB" id="D8TA52"/>
<feature type="domain" description="DUF2921" evidence="14">
    <location>
        <begin position="328"/>
        <end position="376"/>
    </location>
</feature>
<dbReference type="EC" id="2.3.2.27" evidence="4"/>
<evidence type="ECO:0000256" key="8">
    <source>
        <dbReference type="ARBA" id="ARBA00022989"/>
    </source>
</evidence>
<dbReference type="GO" id="GO:0061630">
    <property type="term" value="F:ubiquitin protein ligase activity"/>
    <property type="evidence" value="ECO:0007669"/>
    <property type="project" value="UniProtKB-EC"/>
</dbReference>
<evidence type="ECO:0000256" key="1">
    <source>
        <dbReference type="ARBA" id="ARBA00000900"/>
    </source>
</evidence>
<keyword evidence="16" id="KW-1185">Reference proteome</keyword>
<comment type="subcellular location">
    <subcellularLocation>
        <location evidence="2">Endomembrane system</location>
        <topology evidence="2">Multi-pass membrane protein</topology>
    </subcellularLocation>
</comment>
<evidence type="ECO:0000313" key="16">
    <source>
        <dbReference type="Proteomes" id="UP000001514"/>
    </source>
</evidence>
<dbReference type="KEGG" id="smo:SELMODRAFT_430676"/>
<dbReference type="InterPro" id="IPR021319">
    <property type="entry name" value="DUF2921"/>
</dbReference>
<organism evidence="16">
    <name type="scientific">Selaginella moellendorffii</name>
    <name type="common">Spikemoss</name>
    <dbReference type="NCBI Taxonomy" id="88036"/>
    <lineage>
        <taxon>Eukaryota</taxon>
        <taxon>Viridiplantae</taxon>
        <taxon>Streptophyta</taxon>
        <taxon>Embryophyta</taxon>
        <taxon>Tracheophyta</taxon>
        <taxon>Lycopodiopsida</taxon>
        <taxon>Selaginellales</taxon>
        <taxon>Selaginellaceae</taxon>
        <taxon>Selaginella</taxon>
    </lineage>
</organism>
<evidence type="ECO:0000259" key="13">
    <source>
        <dbReference type="Pfam" id="PF11145"/>
    </source>
</evidence>
<sequence length="677" mass="75824">MALLIRVLDVVFLLGFLQDCKVSLALDYPSVAAMPVITGQLRSLGYYFCPIYIVGNPAGNYTYTRLEDALAGCQGLTKDAMEKATMEESDRRPLTTRDDVHFLSSSAGYLEDQVLAVEGFEKSGKLCLVACQTVAFDSSAPDCSIHASIDMSLASFDIHQRSHVKGIITSLRPKSDAMFFEPLSFGDIASSSNFILDFVRTREVYAYSKVEDAEKHCRDLVKDPSPQATDYPDGLSIDDFRVDGRTSAIEDVYALDEGTTMVAAALPESVASESEFAADEVLITPLTFENRFRWYPDTIKNKKRMNASFDIFAALTHSRTPPVDNNDTFHDLEQGKDCKISVRIHYPRDSETKPRLVVGSISSLRDKDDALYFSPFDVSANYSMVTKQARNILERDKMKTSVKTLTLSLEVAAITFQLIRSNHQQKARPYVSLVMLFGLAMAHTQGIMINLGLSLGFIDSQTYRITTPIPRYQFTDRLDLMHETVERRSQESKSLQMAMHSIALVLLSQLVRLVWKARSPEIDDESSTEPETSDGDQKLENHPGIVEETNVLMVCLPAYAFITACGTLFLGHYVGLFSAYGELLRDFFLVPQISRYRNWSNIGLQSPALSTVFYVGTTLARVAWRVNNVWNGWNQDQGIQRFGLWNQVEGCSGLLWNAGVVCGTSFIAWIIFWQHTS</sequence>
<dbReference type="PANTHER" id="PTHR33389:SF18">
    <property type="entry name" value="OS01G0677900 PROTEIN"/>
    <property type="match status" value="1"/>
</dbReference>
<evidence type="ECO:0000259" key="14">
    <source>
        <dbReference type="Pfam" id="PF25333"/>
    </source>
</evidence>
<dbReference type="eggNOG" id="ENOG502SUJ2">
    <property type="taxonomic scope" value="Eukaryota"/>
</dbReference>
<evidence type="ECO:0000256" key="11">
    <source>
        <dbReference type="SAM" id="Phobius"/>
    </source>
</evidence>
<keyword evidence="5" id="KW-0808">Transferase</keyword>
<keyword evidence="9 11" id="KW-0472">Membrane</keyword>
<evidence type="ECO:0000256" key="2">
    <source>
        <dbReference type="ARBA" id="ARBA00004127"/>
    </source>
</evidence>
<dbReference type="Gramene" id="EFJ06403">
    <property type="protein sequence ID" value="EFJ06403"/>
    <property type="gene ID" value="SELMODRAFT_430676"/>
</dbReference>
<dbReference type="PANTHER" id="PTHR33389">
    <property type="entry name" value="FAMILY PROTEIN, PUTATIVE (DUF2921)-RELATED"/>
    <property type="match status" value="1"/>
</dbReference>
<evidence type="ECO:0000256" key="12">
    <source>
        <dbReference type="SAM" id="SignalP"/>
    </source>
</evidence>
<dbReference type="Proteomes" id="UP000001514">
    <property type="component" value="Unassembled WGS sequence"/>
</dbReference>
<dbReference type="HOGENOM" id="CLU_406219_0_0_1"/>
<keyword evidence="7" id="KW-0833">Ubl conjugation pathway</keyword>
<comment type="catalytic activity">
    <reaction evidence="1">
        <text>S-ubiquitinyl-[E2 ubiquitin-conjugating enzyme]-L-cysteine + [acceptor protein]-L-lysine = [E2 ubiquitin-conjugating enzyme]-L-cysteine + N(6)-ubiquitinyl-[acceptor protein]-L-lysine.</text>
        <dbReference type="EC" id="2.3.2.27"/>
    </reaction>
</comment>
<dbReference type="GO" id="GO:0012505">
    <property type="term" value="C:endomembrane system"/>
    <property type="evidence" value="ECO:0007669"/>
    <property type="project" value="UniProtKB-SubCell"/>
</dbReference>
<dbReference type="InParanoid" id="D8TA52"/>
<gene>
    <name evidence="15" type="ORF">SELMODRAFT_430676</name>
</gene>
<feature type="domain" description="DUF2921" evidence="14">
    <location>
        <begin position="108"/>
        <end position="184"/>
    </location>
</feature>
<evidence type="ECO:0000256" key="10">
    <source>
        <dbReference type="SAM" id="MobiDB-lite"/>
    </source>
</evidence>
<feature type="transmembrane region" description="Helical" evidence="11">
    <location>
        <begin position="602"/>
        <end position="624"/>
    </location>
</feature>
<feature type="signal peptide" evidence="12">
    <location>
        <begin position="1"/>
        <end position="25"/>
    </location>
</feature>
<feature type="domain" description="SWEET-like" evidence="13">
    <location>
        <begin position="388"/>
        <end position="624"/>
    </location>
</feature>
<protein>
    <recommendedName>
        <fullName evidence="4">RING-type E3 ubiquitin transferase</fullName>
        <ecNumber evidence="4">2.3.2.27</ecNumber>
    </recommendedName>
</protein>
<accession>D8TA52</accession>
<feature type="chain" id="PRO_5003123429" description="RING-type E3 ubiquitin transferase" evidence="12">
    <location>
        <begin position="26"/>
        <end position="677"/>
    </location>
</feature>
<feature type="compositionally biased region" description="Acidic residues" evidence="10">
    <location>
        <begin position="522"/>
        <end position="534"/>
    </location>
</feature>
<evidence type="ECO:0000256" key="5">
    <source>
        <dbReference type="ARBA" id="ARBA00022679"/>
    </source>
</evidence>
<proteinExistence type="predicted"/>
<evidence type="ECO:0000256" key="9">
    <source>
        <dbReference type="ARBA" id="ARBA00023136"/>
    </source>
</evidence>
<evidence type="ECO:0000256" key="6">
    <source>
        <dbReference type="ARBA" id="ARBA00022692"/>
    </source>
</evidence>
<comment type="pathway">
    <text evidence="3">Protein modification; protein ubiquitination.</text>
</comment>
<feature type="transmembrane region" description="Helical" evidence="11">
    <location>
        <begin position="654"/>
        <end position="673"/>
    </location>
</feature>
<evidence type="ECO:0000256" key="4">
    <source>
        <dbReference type="ARBA" id="ARBA00012483"/>
    </source>
</evidence>
<feature type="region of interest" description="Disordered" evidence="10">
    <location>
        <begin position="522"/>
        <end position="541"/>
    </location>
</feature>